<reference evidence="2 3" key="1">
    <citation type="submission" date="2012-08" db="EMBL/GenBank/DDBJ databases">
        <title>Whole genome shotgun sequence of Gordonia rhizosphera NBRC 16068.</title>
        <authorList>
            <person name="Takarada H."/>
            <person name="Isaki S."/>
            <person name="Hosoyama A."/>
            <person name="Tsuchikane K."/>
            <person name="Katsumata H."/>
            <person name="Baba S."/>
            <person name="Ohji S."/>
            <person name="Yamazaki S."/>
            <person name="Fujita N."/>
        </authorList>
    </citation>
    <scope>NUCLEOTIDE SEQUENCE [LARGE SCALE GENOMIC DNA]</scope>
    <source>
        <strain evidence="2 3">NBRC 16068</strain>
    </source>
</reference>
<feature type="transmembrane region" description="Helical" evidence="1">
    <location>
        <begin position="36"/>
        <end position="53"/>
    </location>
</feature>
<name>K6WZ64_9ACTN</name>
<dbReference type="EMBL" id="BAHC01000150">
    <property type="protein sequence ID" value="GAB91819.1"/>
    <property type="molecule type" value="Genomic_DNA"/>
</dbReference>
<comment type="caution">
    <text evidence="2">The sequence shown here is derived from an EMBL/GenBank/DDBJ whole genome shotgun (WGS) entry which is preliminary data.</text>
</comment>
<feature type="transmembrane region" description="Helical" evidence="1">
    <location>
        <begin position="60"/>
        <end position="79"/>
    </location>
</feature>
<accession>K6WZ64</accession>
<gene>
    <name evidence="2" type="ORF">GORHZ_150_00160</name>
</gene>
<organism evidence="2 3">
    <name type="scientific">Gordonia rhizosphera NBRC 16068</name>
    <dbReference type="NCBI Taxonomy" id="1108045"/>
    <lineage>
        <taxon>Bacteria</taxon>
        <taxon>Bacillati</taxon>
        <taxon>Actinomycetota</taxon>
        <taxon>Actinomycetes</taxon>
        <taxon>Mycobacteriales</taxon>
        <taxon>Gordoniaceae</taxon>
        <taxon>Gordonia</taxon>
    </lineage>
</organism>
<proteinExistence type="predicted"/>
<keyword evidence="1" id="KW-0812">Transmembrane</keyword>
<keyword evidence="3" id="KW-1185">Reference proteome</keyword>
<evidence type="ECO:0000313" key="3">
    <source>
        <dbReference type="Proteomes" id="UP000008363"/>
    </source>
</evidence>
<sequence>MPENRATLLIAAGSGAVAFAIGFNLGAFGEVFFDQVFTVWVVATIVFVGSLIADLPPRTWLRRLVLLVPSLWLLVSWLHNTYDLKYVDVRVVTAVSLIVTGVAIPYLGWVLFTVINPDFPNLSRRHRGAVLIAIAVSLVIGVFFGANNDAVLTCHDFKVSGNDLPDNCRRGLS</sequence>
<keyword evidence="1" id="KW-0472">Membrane</keyword>
<feature type="transmembrane region" description="Helical" evidence="1">
    <location>
        <begin position="128"/>
        <end position="146"/>
    </location>
</feature>
<feature type="transmembrane region" description="Helical" evidence="1">
    <location>
        <begin position="91"/>
        <end position="116"/>
    </location>
</feature>
<evidence type="ECO:0000256" key="1">
    <source>
        <dbReference type="SAM" id="Phobius"/>
    </source>
</evidence>
<evidence type="ECO:0000313" key="2">
    <source>
        <dbReference type="EMBL" id="GAB91819.1"/>
    </source>
</evidence>
<keyword evidence="1" id="KW-1133">Transmembrane helix</keyword>
<dbReference type="eggNOG" id="ENOG503070U">
    <property type="taxonomic scope" value="Bacteria"/>
</dbReference>
<dbReference type="AlphaFoldDB" id="K6WZ64"/>
<protein>
    <submittedName>
        <fullName evidence="2">Uncharacterized protein</fullName>
    </submittedName>
</protein>
<dbReference type="Proteomes" id="UP000008363">
    <property type="component" value="Unassembled WGS sequence"/>
</dbReference>